<dbReference type="SMART" id="SM00257">
    <property type="entry name" value="LysM"/>
    <property type="match status" value="1"/>
</dbReference>
<keyword evidence="5" id="KW-1185">Reference proteome</keyword>
<evidence type="ECO:0000259" key="3">
    <source>
        <dbReference type="PROSITE" id="PS51782"/>
    </source>
</evidence>
<sequence>MSAAPVLHDLAEAPERRAPRGGRGHLRLVHEGELAQGHAPVAPLSERDPKVSRPRLRVLAAPEVPAAAVRVAPARVAPARGRITRRGRLVLTGTVTLLLAVTVAAVIGSVLPAGASSVETVVVQPGQTLSEIAATQLPDLSVNSAIVQIQLANDMNSLQVQAGQVLEIPGN</sequence>
<dbReference type="PROSITE" id="PS51782">
    <property type="entry name" value="LYSM"/>
    <property type="match status" value="1"/>
</dbReference>
<gene>
    <name evidence="4" type="ORF">FB467_1512</name>
</gene>
<dbReference type="CDD" id="cd00118">
    <property type="entry name" value="LysM"/>
    <property type="match status" value="1"/>
</dbReference>
<dbReference type="InterPro" id="IPR036779">
    <property type="entry name" value="LysM_dom_sf"/>
</dbReference>
<evidence type="ECO:0000256" key="1">
    <source>
        <dbReference type="SAM" id="MobiDB-lite"/>
    </source>
</evidence>
<keyword evidence="2" id="KW-0472">Membrane</keyword>
<feature type="region of interest" description="Disordered" evidence="1">
    <location>
        <begin position="1"/>
        <end position="23"/>
    </location>
</feature>
<comment type="caution">
    <text evidence="4">The sequence shown here is derived from an EMBL/GenBank/DDBJ whole genome shotgun (WGS) entry which is preliminary data.</text>
</comment>
<dbReference type="InterPro" id="IPR018392">
    <property type="entry name" value="LysM"/>
</dbReference>
<keyword evidence="2" id="KW-1133">Transmembrane helix</keyword>
<reference evidence="4 5" key="1">
    <citation type="submission" date="2019-06" db="EMBL/GenBank/DDBJ databases">
        <title>Sequencing the genomes of 1000 actinobacteria strains.</title>
        <authorList>
            <person name="Klenk H.-P."/>
        </authorList>
    </citation>
    <scope>NUCLEOTIDE SEQUENCE [LARGE SCALE GENOMIC DNA]</scope>
    <source>
        <strain evidence="4 5">DSM 12335</strain>
    </source>
</reference>
<organism evidence="4 5">
    <name type="scientific">Ornithinicoccus hortensis</name>
    <dbReference type="NCBI Taxonomy" id="82346"/>
    <lineage>
        <taxon>Bacteria</taxon>
        <taxon>Bacillati</taxon>
        <taxon>Actinomycetota</taxon>
        <taxon>Actinomycetes</taxon>
        <taxon>Micrococcales</taxon>
        <taxon>Intrasporangiaceae</taxon>
        <taxon>Ornithinicoccus</taxon>
    </lineage>
</organism>
<proteinExistence type="predicted"/>
<keyword evidence="2" id="KW-0812">Transmembrane</keyword>
<feature type="compositionally biased region" description="Basic and acidic residues" evidence="1">
    <location>
        <begin position="9"/>
        <end position="18"/>
    </location>
</feature>
<dbReference type="Proteomes" id="UP000319516">
    <property type="component" value="Unassembled WGS sequence"/>
</dbReference>
<dbReference type="OrthoDB" id="4869632at2"/>
<accession>A0A542YR43</accession>
<feature type="domain" description="LysM" evidence="3">
    <location>
        <begin position="119"/>
        <end position="168"/>
    </location>
</feature>
<dbReference type="AlphaFoldDB" id="A0A542YR43"/>
<dbReference type="RefSeq" id="WP_141784543.1">
    <property type="nucleotide sequence ID" value="NZ_BAAAIK010000002.1"/>
</dbReference>
<dbReference type="Gene3D" id="3.10.350.10">
    <property type="entry name" value="LysM domain"/>
    <property type="match status" value="1"/>
</dbReference>
<evidence type="ECO:0000313" key="4">
    <source>
        <dbReference type="EMBL" id="TQL50404.1"/>
    </source>
</evidence>
<dbReference type="EMBL" id="VFOP01000001">
    <property type="protein sequence ID" value="TQL50404.1"/>
    <property type="molecule type" value="Genomic_DNA"/>
</dbReference>
<dbReference type="Pfam" id="PF01476">
    <property type="entry name" value="LysM"/>
    <property type="match status" value="1"/>
</dbReference>
<name>A0A542YR43_9MICO</name>
<protein>
    <recommendedName>
        <fullName evidence="3">LysM domain-containing protein</fullName>
    </recommendedName>
</protein>
<evidence type="ECO:0000256" key="2">
    <source>
        <dbReference type="SAM" id="Phobius"/>
    </source>
</evidence>
<feature type="transmembrane region" description="Helical" evidence="2">
    <location>
        <begin position="89"/>
        <end position="111"/>
    </location>
</feature>
<evidence type="ECO:0000313" key="5">
    <source>
        <dbReference type="Proteomes" id="UP000319516"/>
    </source>
</evidence>